<organism evidence="1 2">
    <name type="scientific">Mesorhizobium amorphae CCNWGS0123</name>
    <dbReference type="NCBI Taxonomy" id="1082933"/>
    <lineage>
        <taxon>Bacteria</taxon>
        <taxon>Pseudomonadati</taxon>
        <taxon>Pseudomonadota</taxon>
        <taxon>Alphaproteobacteria</taxon>
        <taxon>Hyphomicrobiales</taxon>
        <taxon>Phyllobacteriaceae</taxon>
        <taxon>Mesorhizobium</taxon>
    </lineage>
</organism>
<accession>G6YHC1</accession>
<reference evidence="1 2" key="1">
    <citation type="journal article" date="2012" name="J. Bacteriol.">
        <title>Draft Genome Sequence of Plant Growth-Promoting Rhizobium Mesorhizobium amorphae, Isolated from Zinc-Lead Mine Tailings.</title>
        <authorList>
            <person name="Hao X."/>
            <person name="Lin Y."/>
            <person name="Johnstone L."/>
            <person name="Baltrus D.A."/>
            <person name="Miller S.J."/>
            <person name="Wei G."/>
            <person name="Rensing C."/>
        </authorList>
    </citation>
    <scope>NUCLEOTIDE SEQUENCE [LARGE SCALE GENOMIC DNA]</scope>
    <source>
        <strain evidence="1 2">CCNWGS0123</strain>
    </source>
</reference>
<evidence type="ECO:0000313" key="1">
    <source>
        <dbReference type="EMBL" id="EHH07813.1"/>
    </source>
</evidence>
<dbReference type="KEGG" id="mamo:A6B35_20025"/>
<dbReference type="AlphaFoldDB" id="G6YHC1"/>
<proteinExistence type="predicted"/>
<dbReference type="STRING" id="1082933.A6B35_20025"/>
<dbReference type="OrthoDB" id="7057670at2"/>
<evidence type="ECO:0000313" key="2">
    <source>
        <dbReference type="Proteomes" id="UP000002949"/>
    </source>
</evidence>
<dbReference type="RefSeq" id="WP_006205138.1">
    <property type="nucleotide sequence ID" value="NZ_AGSN01000185.1"/>
</dbReference>
<keyword evidence="2" id="KW-1185">Reference proteome</keyword>
<sequence>MDIFELYDLATWYKTYLKPMRALYTELHTATNNNATQPTKMPIEAHLSPLVQFLSEIAMGQLSLQQLALLRDLEVQGLVGPEGARWIESIVRAEAYDPATTNQNVADAIEAITAAGQKLSGYTAAVDQLGLDRAEVSDEDGRITVRIGFRNDASIRNVKDWKTSADDWYQIVRGLAMMSKEAPEDAKVIGASTGSVILVLSVTYAVSRLLATIA</sequence>
<dbReference type="EMBL" id="AGSN01000185">
    <property type="protein sequence ID" value="EHH07813.1"/>
    <property type="molecule type" value="Genomic_DNA"/>
</dbReference>
<protein>
    <submittedName>
        <fullName evidence="1">Uncharacterized protein</fullName>
    </submittedName>
</protein>
<dbReference type="PATRIC" id="fig|1082933.3.peg.5232"/>
<name>G6YHC1_9HYPH</name>
<gene>
    <name evidence="1" type="ORF">MEA186_26941</name>
</gene>
<dbReference type="Proteomes" id="UP000002949">
    <property type="component" value="Unassembled WGS sequence"/>
</dbReference>